<accession>B7AWN1</accession>
<comment type="caution">
    <text evidence="1">The sequence shown here is derived from an EMBL/GenBank/DDBJ whole genome shotgun (WGS) entry which is preliminary data.</text>
</comment>
<name>B7AWN1_9FIRM</name>
<dbReference type="Proteomes" id="UP000003136">
    <property type="component" value="Unassembled WGS sequence"/>
</dbReference>
<reference evidence="1 2" key="1">
    <citation type="submission" date="2008-11" db="EMBL/GenBank/DDBJ databases">
        <title>Draft genome sequence of Bacteroides pectinophilus (ATCC 43243).</title>
        <authorList>
            <person name="Sudarsanam P."/>
            <person name="Ley R."/>
            <person name="Guruge J."/>
            <person name="Turnbaugh P.J."/>
            <person name="Mahowald M."/>
            <person name="Liep D."/>
            <person name="Gordon J."/>
        </authorList>
    </citation>
    <scope>NUCLEOTIDE SEQUENCE [LARGE SCALE GENOMIC DNA]</scope>
    <source>
        <strain evidence="1 2">ATCC 43243</strain>
    </source>
</reference>
<gene>
    <name evidence="1" type="ORF">BACPEC_03131</name>
</gene>
<protein>
    <submittedName>
        <fullName evidence="1">Uncharacterized protein</fullName>
    </submittedName>
</protein>
<dbReference type="AlphaFoldDB" id="B7AWN1"/>
<sequence length="385" mass="45784">MDAYPKSMYKLNPNIAKRIFANIADDERLIDEILNDKSEELLDGKSERIVSIYLFLDDIRNKLNKLKGKIMSYDDANYILNIMILVNSEITQYYMDKAQKDGRFSYENEYSQSSIIINYIKVIRDDMQRRGKIQEIYPNKEIIESKELKIVSECDLSIIEKHLEYLVLINTLMCMQISPFFNDKDRIIAEWFLCCFGDIFTNCMIEGIYMEPNTSYSEYENGSRTTTKMEIFFSQSNEDRYQLRLDFPHDDKECIHFNLYEPFKIAAYPIDYLEYNMLIKQYGDVVKNLFYHCGNRMWFKSQFKDYIDLNFTNNIEARKALLNLFETHTHSPVCDNSVSENDMKNFLNELFSAISIMDMSHSRYLKPKNIDENKELEYITLEKKC</sequence>
<reference evidence="1 2" key="2">
    <citation type="submission" date="2008-11" db="EMBL/GenBank/DDBJ databases">
        <authorList>
            <person name="Fulton L."/>
            <person name="Clifton S."/>
            <person name="Fulton B."/>
            <person name="Xu J."/>
            <person name="Minx P."/>
            <person name="Pepin K.H."/>
            <person name="Johnson M."/>
            <person name="Bhonagiri V."/>
            <person name="Nash W.E."/>
            <person name="Mardis E.R."/>
            <person name="Wilson R.K."/>
        </authorList>
    </citation>
    <scope>NUCLEOTIDE SEQUENCE [LARGE SCALE GENOMIC DNA]</scope>
    <source>
        <strain evidence="1 2">ATCC 43243</strain>
    </source>
</reference>
<dbReference type="eggNOG" id="ENOG502ZGUP">
    <property type="taxonomic scope" value="Bacteria"/>
</dbReference>
<keyword evidence="2" id="KW-1185">Reference proteome</keyword>
<evidence type="ECO:0000313" key="1">
    <source>
        <dbReference type="EMBL" id="EEC56622.1"/>
    </source>
</evidence>
<dbReference type="STRING" id="483218.BACPEC_03131"/>
<evidence type="ECO:0000313" key="2">
    <source>
        <dbReference type="Proteomes" id="UP000003136"/>
    </source>
</evidence>
<organism evidence="1 2">
    <name type="scientific">[Bacteroides] pectinophilus ATCC 43243</name>
    <dbReference type="NCBI Taxonomy" id="483218"/>
    <lineage>
        <taxon>Bacteria</taxon>
        <taxon>Bacillati</taxon>
        <taxon>Bacillota</taxon>
        <taxon>Clostridia</taxon>
        <taxon>Eubacteriales</taxon>
    </lineage>
</organism>
<dbReference type="HOGENOM" id="CLU_716994_0_0_9"/>
<dbReference type="EMBL" id="ABVQ01000037">
    <property type="protein sequence ID" value="EEC56622.1"/>
    <property type="molecule type" value="Genomic_DNA"/>
</dbReference>
<proteinExistence type="predicted"/>